<keyword evidence="4 6" id="KW-0472">Membrane</keyword>
<proteinExistence type="predicted"/>
<dbReference type="GO" id="GO:0004252">
    <property type="term" value="F:serine-type endopeptidase activity"/>
    <property type="evidence" value="ECO:0007669"/>
    <property type="project" value="UniProtKB-UniRule"/>
</dbReference>
<organism evidence="7 8">
    <name type="scientific">Candidatus Kuenenbacteria bacterium CG_4_10_14_3_um_filter_39_14</name>
    <dbReference type="NCBI Taxonomy" id="1974614"/>
    <lineage>
        <taxon>Bacteria</taxon>
        <taxon>Candidatus Kueneniibacteriota</taxon>
    </lineage>
</organism>
<keyword evidence="3 6" id="KW-1133">Transmembrane helix</keyword>
<dbReference type="GO" id="GO:0016020">
    <property type="term" value="C:membrane"/>
    <property type="evidence" value="ECO:0007669"/>
    <property type="project" value="UniProtKB-SubCell"/>
</dbReference>
<dbReference type="Proteomes" id="UP000230658">
    <property type="component" value="Unassembled WGS sequence"/>
</dbReference>
<evidence type="ECO:0000313" key="8">
    <source>
        <dbReference type="Proteomes" id="UP000230658"/>
    </source>
</evidence>
<gene>
    <name evidence="7" type="ORF">COZ26_02045</name>
</gene>
<dbReference type="NCBIfam" id="TIGR02228">
    <property type="entry name" value="sigpep_I_arch"/>
    <property type="match status" value="1"/>
</dbReference>
<name>A0A2M7MH95_9BACT</name>
<evidence type="ECO:0000256" key="3">
    <source>
        <dbReference type="ARBA" id="ARBA00022989"/>
    </source>
</evidence>
<comment type="caution">
    <text evidence="7">The sequence shown here is derived from an EMBL/GenBank/DDBJ whole genome shotgun (WGS) entry which is preliminary data.</text>
</comment>
<dbReference type="InterPro" id="IPR001733">
    <property type="entry name" value="Peptidase_S26B"/>
</dbReference>
<dbReference type="AlphaFoldDB" id="A0A2M7MH95"/>
<dbReference type="GO" id="GO:0009003">
    <property type="term" value="F:signal peptidase activity"/>
    <property type="evidence" value="ECO:0007669"/>
    <property type="project" value="UniProtKB-EC"/>
</dbReference>
<evidence type="ECO:0000256" key="4">
    <source>
        <dbReference type="ARBA" id="ARBA00023136"/>
    </source>
</evidence>
<evidence type="ECO:0000256" key="1">
    <source>
        <dbReference type="ARBA" id="ARBA00004370"/>
    </source>
</evidence>
<dbReference type="PANTHER" id="PTHR10806">
    <property type="entry name" value="SIGNAL PEPTIDASE COMPLEX CATALYTIC SUBUNIT SEC11"/>
    <property type="match status" value="1"/>
</dbReference>
<dbReference type="EMBL" id="PFJV01000048">
    <property type="protein sequence ID" value="PIX92395.1"/>
    <property type="molecule type" value="Genomic_DNA"/>
</dbReference>
<evidence type="ECO:0000256" key="6">
    <source>
        <dbReference type="SAM" id="Phobius"/>
    </source>
</evidence>
<comment type="subcellular location">
    <subcellularLocation>
        <location evidence="1">Membrane</location>
    </subcellularLocation>
</comment>
<dbReference type="GO" id="GO:0006465">
    <property type="term" value="P:signal peptide processing"/>
    <property type="evidence" value="ECO:0007669"/>
    <property type="project" value="UniProtKB-UniRule"/>
</dbReference>
<dbReference type="PANTHER" id="PTHR10806:SF6">
    <property type="entry name" value="SIGNAL PEPTIDASE COMPLEX CATALYTIC SUBUNIT SEC11"/>
    <property type="match status" value="1"/>
</dbReference>
<dbReference type="CDD" id="cd06462">
    <property type="entry name" value="Peptidase_S24_S26"/>
    <property type="match status" value="1"/>
</dbReference>
<evidence type="ECO:0000256" key="2">
    <source>
        <dbReference type="ARBA" id="ARBA00022692"/>
    </source>
</evidence>
<dbReference type="InterPro" id="IPR036286">
    <property type="entry name" value="LexA/Signal_pep-like_sf"/>
</dbReference>
<sequence length="186" mass="20826">MKKIFKIIYNIFFVFLILIALLLIISVLPITGNFKILTVLSGSMEPAIKMGSVVMIKQAGDYKINEVITFGKISREDTPTTHRIVDIKLQEGKPVYITKGDANNSPDTKEVLASEVNGKVFFTVPFVGYAVDFAKKPFGFMLIIIIPAAAIIYDEIRKIRAEVVKLKKKKNAENGMPDKNNDFPKE</sequence>
<dbReference type="EC" id="3.4.21.89" evidence="5"/>
<reference evidence="8" key="1">
    <citation type="submission" date="2017-09" db="EMBL/GenBank/DDBJ databases">
        <title>Depth-based differentiation of microbial function through sediment-hosted aquifers and enrichment of novel symbionts in the deep terrestrial subsurface.</title>
        <authorList>
            <person name="Probst A.J."/>
            <person name="Ladd B."/>
            <person name="Jarett J.K."/>
            <person name="Geller-Mcgrath D.E."/>
            <person name="Sieber C.M.K."/>
            <person name="Emerson J.B."/>
            <person name="Anantharaman K."/>
            <person name="Thomas B.C."/>
            <person name="Malmstrom R."/>
            <person name="Stieglmeier M."/>
            <person name="Klingl A."/>
            <person name="Woyke T."/>
            <person name="Ryan C.M."/>
            <person name="Banfield J.F."/>
        </authorList>
    </citation>
    <scope>NUCLEOTIDE SEQUENCE [LARGE SCALE GENOMIC DNA]</scope>
</reference>
<accession>A0A2M7MH95</accession>
<protein>
    <recommendedName>
        <fullName evidence="5">Signal peptidase I</fullName>
        <ecNumber evidence="5">3.4.21.89</ecNumber>
    </recommendedName>
</protein>
<feature type="transmembrane region" description="Helical" evidence="6">
    <location>
        <begin position="7"/>
        <end position="30"/>
    </location>
</feature>
<evidence type="ECO:0000313" key="7">
    <source>
        <dbReference type="EMBL" id="PIX92395.1"/>
    </source>
</evidence>
<keyword evidence="2 6" id="KW-0812">Transmembrane</keyword>
<dbReference type="SUPFAM" id="SSF51306">
    <property type="entry name" value="LexA/Signal peptidase"/>
    <property type="match status" value="1"/>
</dbReference>
<evidence type="ECO:0000256" key="5">
    <source>
        <dbReference type="NCBIfam" id="TIGR02228"/>
    </source>
</evidence>
<dbReference type="PRINTS" id="PR00728">
    <property type="entry name" value="SIGNALPTASE"/>
</dbReference>